<dbReference type="Gene3D" id="2.70.150.10">
    <property type="entry name" value="Calcium-transporting ATPase, cytoplasmic transduction domain A"/>
    <property type="match status" value="1"/>
</dbReference>
<evidence type="ECO:0000256" key="1">
    <source>
        <dbReference type="SAM" id="SignalP"/>
    </source>
</evidence>
<proteinExistence type="predicted"/>
<evidence type="ECO:0000313" key="3">
    <source>
        <dbReference type="EMBL" id="PNP58859.1"/>
    </source>
</evidence>
<dbReference type="Proteomes" id="UP000236290">
    <property type="component" value="Unassembled WGS sequence"/>
</dbReference>
<dbReference type="InterPro" id="IPR059000">
    <property type="entry name" value="ATPase_P-type_domA"/>
</dbReference>
<feature type="signal peptide" evidence="1">
    <location>
        <begin position="1"/>
        <end position="17"/>
    </location>
</feature>
<sequence>MIWVLLMVLAASFGIHAWIEGGILIDIIENVFIVLIQTPQAERNIDSLSNLGSPISNMFRDGNTINSQISEVVPGDIVNSTIEGSIPAGIRLIHAVNWEADKALLTGESAPVPNNQSHI</sequence>
<accession>A0A2K0UM46</accession>
<reference evidence="3 4" key="1">
    <citation type="submission" date="2017-02" db="EMBL/GenBank/DDBJ databases">
        <title>Genomes of Trichoderma spp. with biocontrol activity.</title>
        <authorList>
            <person name="Gardiner D."/>
            <person name="Kazan K."/>
            <person name="Vos C."/>
            <person name="Harvey P."/>
        </authorList>
    </citation>
    <scope>NUCLEOTIDE SEQUENCE [LARGE SCALE GENOMIC DNA]</scope>
    <source>
        <strain evidence="3 4">Tr1</strain>
    </source>
</reference>
<dbReference type="Gene3D" id="1.20.1110.10">
    <property type="entry name" value="Calcium-transporting ATPase, transmembrane domain"/>
    <property type="match status" value="1"/>
</dbReference>
<evidence type="ECO:0000313" key="4">
    <source>
        <dbReference type="Proteomes" id="UP000236290"/>
    </source>
</evidence>
<dbReference type="Pfam" id="PF00122">
    <property type="entry name" value="E1-E2_ATPase"/>
    <property type="match status" value="1"/>
</dbReference>
<gene>
    <name evidence="3" type="ORF">THARTR1_01107</name>
</gene>
<dbReference type="InterPro" id="IPR008250">
    <property type="entry name" value="ATPase_P-typ_transduc_dom_A_sf"/>
</dbReference>
<dbReference type="EMBL" id="MTYI01000016">
    <property type="protein sequence ID" value="PNP58859.1"/>
    <property type="molecule type" value="Genomic_DNA"/>
</dbReference>
<keyword evidence="1" id="KW-0732">Signal</keyword>
<organism evidence="3 4">
    <name type="scientific">Trichoderma harzianum</name>
    <name type="common">Hypocrea lixii</name>
    <dbReference type="NCBI Taxonomy" id="5544"/>
    <lineage>
        <taxon>Eukaryota</taxon>
        <taxon>Fungi</taxon>
        <taxon>Dikarya</taxon>
        <taxon>Ascomycota</taxon>
        <taxon>Pezizomycotina</taxon>
        <taxon>Sordariomycetes</taxon>
        <taxon>Hypocreomycetidae</taxon>
        <taxon>Hypocreales</taxon>
        <taxon>Hypocreaceae</taxon>
        <taxon>Trichoderma</taxon>
    </lineage>
</organism>
<dbReference type="AlphaFoldDB" id="A0A2K0UM46"/>
<name>A0A2K0UM46_TRIHA</name>
<feature type="domain" description="P-type ATPase A" evidence="2">
    <location>
        <begin position="53"/>
        <end position="116"/>
    </location>
</feature>
<dbReference type="SUPFAM" id="SSF81653">
    <property type="entry name" value="Calcium ATPase, transduction domain A"/>
    <property type="match status" value="1"/>
</dbReference>
<comment type="caution">
    <text evidence="3">The sequence shown here is derived from an EMBL/GenBank/DDBJ whole genome shotgun (WGS) entry which is preliminary data.</text>
</comment>
<dbReference type="PANTHER" id="PTHR42861">
    <property type="entry name" value="CALCIUM-TRANSPORTING ATPASE"/>
    <property type="match status" value="1"/>
</dbReference>
<evidence type="ECO:0000259" key="2">
    <source>
        <dbReference type="Pfam" id="PF00122"/>
    </source>
</evidence>
<dbReference type="OrthoDB" id="3352408at2759"/>
<feature type="chain" id="PRO_5014418461" description="P-type ATPase A domain-containing protein" evidence="1">
    <location>
        <begin position="18"/>
        <end position="119"/>
    </location>
</feature>
<protein>
    <recommendedName>
        <fullName evidence="2">P-type ATPase A domain-containing protein</fullName>
    </recommendedName>
</protein>